<reference evidence="1 2" key="1">
    <citation type="journal article" date="2016" name="Environ. Microbiol.">
        <title>Genomic resolution of a cold subsurface aquifer community provides metabolic insights for novel microbes adapted to high CO concentrations.</title>
        <authorList>
            <person name="Probst A.J."/>
            <person name="Castelle C.J."/>
            <person name="Singh A."/>
            <person name="Brown C.T."/>
            <person name="Anantharaman K."/>
            <person name="Sharon I."/>
            <person name="Hug L.A."/>
            <person name="Burstein D."/>
            <person name="Emerson J.B."/>
            <person name="Thomas B.C."/>
            <person name="Banfield J.F."/>
        </authorList>
    </citation>
    <scope>NUCLEOTIDE SEQUENCE [LARGE SCALE GENOMIC DNA]</scope>
    <source>
        <strain evidence="1">CG1_02_37_22</strain>
    </source>
</reference>
<evidence type="ECO:0000313" key="1">
    <source>
        <dbReference type="EMBL" id="OIO12827.1"/>
    </source>
</evidence>
<organism evidence="1 2">
    <name type="scientific">Candidatus Gottesmanbacteria bacterium CG1_02_37_22</name>
    <dbReference type="NCBI Taxonomy" id="1805209"/>
    <lineage>
        <taxon>Bacteria</taxon>
        <taxon>Candidatus Gottesmaniibacteriota</taxon>
    </lineage>
</organism>
<name>A0A1J4TPA5_9BACT</name>
<sequence length="100" mass="10949">MGAIVKDLLPPDCARVDGTLPEDGKSHTVGGFDVRVSHGAEFFQTFRPDRPCVLQEMLDFLGRQDVGRTSETTESRSCGRCGLFISMTAVRREGMVLAES</sequence>
<dbReference type="Proteomes" id="UP000183120">
    <property type="component" value="Unassembled WGS sequence"/>
</dbReference>
<gene>
    <name evidence="1" type="ORF">AUJ73_04985</name>
</gene>
<protein>
    <submittedName>
        <fullName evidence="1">Uncharacterized protein</fullName>
    </submittedName>
</protein>
<evidence type="ECO:0000313" key="2">
    <source>
        <dbReference type="Proteomes" id="UP000183120"/>
    </source>
</evidence>
<dbReference type="EMBL" id="MNUY01000078">
    <property type="protein sequence ID" value="OIO12827.1"/>
    <property type="molecule type" value="Genomic_DNA"/>
</dbReference>
<dbReference type="AlphaFoldDB" id="A0A1J4TPA5"/>
<accession>A0A1J4TPA5</accession>
<proteinExistence type="predicted"/>
<comment type="caution">
    <text evidence="1">The sequence shown here is derived from an EMBL/GenBank/DDBJ whole genome shotgun (WGS) entry which is preliminary data.</text>
</comment>